<evidence type="ECO:0000256" key="1">
    <source>
        <dbReference type="SAM" id="MobiDB-lite"/>
    </source>
</evidence>
<evidence type="ECO:0000313" key="4">
    <source>
        <dbReference type="Proteomes" id="UP001281614"/>
    </source>
</evidence>
<feature type="compositionally biased region" description="Basic and acidic residues" evidence="1">
    <location>
        <begin position="13"/>
        <end position="27"/>
    </location>
</feature>
<feature type="region of interest" description="Disordered" evidence="1">
    <location>
        <begin position="1"/>
        <end position="76"/>
    </location>
</feature>
<dbReference type="AlphaFoldDB" id="A0AAD9YLH9"/>
<name>A0AAD9YLH9_COLKA</name>
<dbReference type="Proteomes" id="UP001281614">
    <property type="component" value="Unassembled WGS sequence"/>
</dbReference>
<evidence type="ECO:0000313" key="3">
    <source>
        <dbReference type="EMBL" id="KAK2771613.1"/>
    </source>
</evidence>
<feature type="compositionally biased region" description="Basic and acidic residues" evidence="1">
    <location>
        <begin position="269"/>
        <end position="278"/>
    </location>
</feature>
<dbReference type="EMBL" id="VYYT01000079">
    <property type="protein sequence ID" value="KAK2771613.1"/>
    <property type="molecule type" value="Genomic_DNA"/>
</dbReference>
<accession>A0AAD9YLH9</accession>
<feature type="transmembrane region" description="Helical" evidence="2">
    <location>
        <begin position="416"/>
        <end position="436"/>
    </location>
</feature>
<proteinExistence type="predicted"/>
<gene>
    <name evidence="3" type="ORF">CKAH01_04188</name>
</gene>
<keyword evidence="2" id="KW-0472">Membrane</keyword>
<reference evidence="3" key="1">
    <citation type="submission" date="2023-02" db="EMBL/GenBank/DDBJ databases">
        <title>Colletotrichum kahawae CIFC_Que2 genome sequencing and assembly.</title>
        <authorList>
            <person name="Baroncelli R."/>
        </authorList>
    </citation>
    <scope>NUCLEOTIDE SEQUENCE</scope>
    <source>
        <strain evidence="3">CIFC_Que2</strain>
    </source>
</reference>
<keyword evidence="2" id="KW-1133">Transmembrane helix</keyword>
<sequence>MPVQDAAATQHSPRPDHIAGLRTKDATLAESPTLQRKTTRETEIFLQNRVVRDSHDSGHKPNITESRTSDVGPYTESRSSSRLWVKSLEDSGNSVPLVARYEPASEQSLIASSAVNRLGLRVLPNKPTGRTTKTSFGILECHAFVSITIESPLPGNSRLETFNVAVAEDWLVASQGVELLAGRRIIAKLQELGVNNPDAISDRRSEVSLTHHLLTISETSSSSITERDDQRSLYYSCKDVQHQRATGLSQNLIDRDGLSLGLSEGSTHLPEESDRDDPFDWNDISSASWPSESDRKTSTKSETLSEFGRTFKLQDEEFGERPYNGNGPVYESPPRGLEEGKHPDWINLNTARVVRSDESNDDHRLDHALAEKTKSKGNLPSVIILRTPQCFQTTKGSHRERIWGLHAREHISAMMVLMYAVLAFMPSLAFCFVYWFEIVKYTPMFGNKH</sequence>
<keyword evidence="4" id="KW-1185">Reference proteome</keyword>
<organism evidence="3 4">
    <name type="scientific">Colletotrichum kahawae</name>
    <name type="common">Coffee berry disease fungus</name>
    <dbReference type="NCBI Taxonomy" id="34407"/>
    <lineage>
        <taxon>Eukaryota</taxon>
        <taxon>Fungi</taxon>
        <taxon>Dikarya</taxon>
        <taxon>Ascomycota</taxon>
        <taxon>Pezizomycotina</taxon>
        <taxon>Sordariomycetes</taxon>
        <taxon>Hypocreomycetidae</taxon>
        <taxon>Glomerellales</taxon>
        <taxon>Glomerellaceae</taxon>
        <taxon>Colletotrichum</taxon>
        <taxon>Colletotrichum gloeosporioides species complex</taxon>
    </lineage>
</organism>
<comment type="caution">
    <text evidence="3">The sequence shown here is derived from an EMBL/GenBank/DDBJ whole genome shotgun (WGS) entry which is preliminary data.</text>
</comment>
<keyword evidence="2" id="KW-0812">Transmembrane</keyword>
<feature type="compositionally biased region" description="Basic and acidic residues" evidence="1">
    <location>
        <begin position="50"/>
        <end position="59"/>
    </location>
</feature>
<feature type="region of interest" description="Disordered" evidence="1">
    <location>
        <begin position="263"/>
        <end position="304"/>
    </location>
</feature>
<evidence type="ECO:0000256" key="2">
    <source>
        <dbReference type="SAM" id="Phobius"/>
    </source>
</evidence>
<protein>
    <recommendedName>
        <fullName evidence="5">Transmembrane protein</fullName>
    </recommendedName>
</protein>
<evidence type="ECO:0008006" key="5">
    <source>
        <dbReference type="Google" id="ProtNLM"/>
    </source>
</evidence>